<dbReference type="SUPFAM" id="SSF55347">
    <property type="entry name" value="Glyceraldehyde-3-phosphate dehydrogenase-like, C-terminal domain"/>
    <property type="match status" value="1"/>
</dbReference>
<dbReference type="PANTHER" id="PTHR43818:SF11">
    <property type="entry name" value="BCDNA.GH03377"/>
    <property type="match status" value="1"/>
</dbReference>
<protein>
    <submittedName>
        <fullName evidence="4">Gfo/Idh/MocA family protein</fullName>
    </submittedName>
</protein>
<dbReference type="Proteomes" id="UP001575105">
    <property type="component" value="Unassembled WGS sequence"/>
</dbReference>
<dbReference type="InterPro" id="IPR055170">
    <property type="entry name" value="GFO_IDH_MocA-like_dom"/>
</dbReference>
<organism evidence="4 5">
    <name type="scientific">Natronomicrosphaera hydrolytica</name>
    <dbReference type="NCBI Taxonomy" id="3242702"/>
    <lineage>
        <taxon>Bacteria</taxon>
        <taxon>Pseudomonadati</taxon>
        <taxon>Planctomycetota</taxon>
        <taxon>Phycisphaerae</taxon>
        <taxon>Phycisphaerales</taxon>
        <taxon>Phycisphaeraceae</taxon>
        <taxon>Natronomicrosphaera</taxon>
    </lineage>
</organism>
<evidence type="ECO:0000259" key="3">
    <source>
        <dbReference type="Pfam" id="PF22725"/>
    </source>
</evidence>
<feature type="domain" description="GFO/IDH/MocA-like oxidoreductase" evidence="3">
    <location>
        <begin position="134"/>
        <end position="257"/>
    </location>
</feature>
<feature type="domain" description="Gfo/Idh/MocA-like oxidoreductase N-terminal" evidence="2">
    <location>
        <begin position="6"/>
        <end position="125"/>
    </location>
</feature>
<dbReference type="Gene3D" id="3.40.50.720">
    <property type="entry name" value="NAD(P)-binding Rossmann-like Domain"/>
    <property type="match status" value="1"/>
</dbReference>
<gene>
    <name evidence="4" type="ORF">ACERK3_08630</name>
</gene>
<dbReference type="InterPro" id="IPR036291">
    <property type="entry name" value="NAD(P)-bd_dom_sf"/>
</dbReference>
<dbReference type="RefSeq" id="WP_425345282.1">
    <property type="nucleotide sequence ID" value="NZ_JBGUBD010000004.1"/>
</dbReference>
<keyword evidence="1" id="KW-0560">Oxidoreductase</keyword>
<dbReference type="Pfam" id="PF22725">
    <property type="entry name" value="GFO_IDH_MocA_C3"/>
    <property type="match status" value="1"/>
</dbReference>
<name>A0ABV4U5B8_9BACT</name>
<sequence length="345" mass="36793">MTEREIRVGIVGCGQIALRSHAPGFVRVPSVRIAAVMDPDAKRAEALRESVAPEAKVFTDYEAMLDSGLDAVSICTPNHLHCSMTLSALGRGLHVLCEKPIAGTLADADRMLAAATEAGRVLQINQSLRYHRLYATMAALVQQGRVGEVQHVRCIRAGSSPPNKGWSPGADWFVSKAAQGGLLLDIGIHMVDVIRWVAGDIVSVQGDVNARTPGMEVPDNVRALMRHADGATSVLELSWTFPAGASGFEIHGTKGKLQVVPGDPSLELTTFDEQGERVVSHPELIDDPADSYASFARAIHGEIESVTPGELGRDALAICQAIADSSEQGQRVALPTYCYQQTVGA</sequence>
<proteinExistence type="predicted"/>
<evidence type="ECO:0000256" key="1">
    <source>
        <dbReference type="ARBA" id="ARBA00023002"/>
    </source>
</evidence>
<evidence type="ECO:0000313" key="5">
    <source>
        <dbReference type="Proteomes" id="UP001575105"/>
    </source>
</evidence>
<evidence type="ECO:0000259" key="2">
    <source>
        <dbReference type="Pfam" id="PF01408"/>
    </source>
</evidence>
<dbReference type="InterPro" id="IPR000683">
    <property type="entry name" value="Gfo/Idh/MocA-like_OxRdtase_N"/>
</dbReference>
<evidence type="ECO:0000313" key="4">
    <source>
        <dbReference type="EMBL" id="MFA9478360.1"/>
    </source>
</evidence>
<accession>A0ABV4U5B8</accession>
<keyword evidence="5" id="KW-1185">Reference proteome</keyword>
<dbReference type="InterPro" id="IPR050463">
    <property type="entry name" value="Gfo/Idh/MocA_oxidrdct_glycsds"/>
</dbReference>
<reference evidence="4 5" key="1">
    <citation type="submission" date="2024-08" db="EMBL/GenBank/DDBJ databases">
        <title>Whole-genome sequencing of halo(alkali)philic microorganisms from hypersaline lakes.</title>
        <authorList>
            <person name="Sorokin D.Y."/>
            <person name="Merkel A.Y."/>
            <person name="Messina E."/>
            <person name="Yakimov M."/>
        </authorList>
    </citation>
    <scope>NUCLEOTIDE SEQUENCE [LARGE SCALE GENOMIC DNA]</scope>
    <source>
        <strain evidence="4 5">AB-hyl4</strain>
    </source>
</reference>
<dbReference type="PANTHER" id="PTHR43818">
    <property type="entry name" value="BCDNA.GH03377"/>
    <property type="match status" value="1"/>
</dbReference>
<dbReference type="Pfam" id="PF01408">
    <property type="entry name" value="GFO_IDH_MocA"/>
    <property type="match status" value="1"/>
</dbReference>
<comment type="caution">
    <text evidence="4">The sequence shown here is derived from an EMBL/GenBank/DDBJ whole genome shotgun (WGS) entry which is preliminary data.</text>
</comment>
<dbReference type="SUPFAM" id="SSF51735">
    <property type="entry name" value="NAD(P)-binding Rossmann-fold domains"/>
    <property type="match status" value="1"/>
</dbReference>
<dbReference type="EMBL" id="JBGUBD010000004">
    <property type="protein sequence ID" value="MFA9478360.1"/>
    <property type="molecule type" value="Genomic_DNA"/>
</dbReference>
<dbReference type="Gene3D" id="3.30.360.10">
    <property type="entry name" value="Dihydrodipicolinate Reductase, domain 2"/>
    <property type="match status" value="1"/>
</dbReference>